<reference evidence="3" key="1">
    <citation type="submission" date="2018-02" db="EMBL/GenBank/DDBJ databases">
        <title>Genome sequencing of Solimonas sp. HR-BB.</title>
        <authorList>
            <person name="Lee Y."/>
            <person name="Jeon C.O."/>
        </authorList>
    </citation>
    <scope>NUCLEOTIDE SEQUENCE [LARGE SCALE GENOMIC DNA]</scope>
    <source>
        <strain evidence="3">HR-U</strain>
    </source>
</reference>
<dbReference type="EMBL" id="PTRA01000003">
    <property type="protein sequence ID" value="PQA56164.1"/>
    <property type="molecule type" value="Genomic_DNA"/>
</dbReference>
<dbReference type="AlphaFoldDB" id="A0A2S7IIM5"/>
<evidence type="ECO:0000256" key="1">
    <source>
        <dbReference type="SAM" id="SignalP"/>
    </source>
</evidence>
<dbReference type="Proteomes" id="UP000239590">
    <property type="component" value="Unassembled WGS sequence"/>
</dbReference>
<evidence type="ECO:0000313" key="2">
    <source>
        <dbReference type="EMBL" id="PQA56164.1"/>
    </source>
</evidence>
<keyword evidence="3" id="KW-1185">Reference proteome</keyword>
<sequence length="169" mass="18642">MKKILISLFFVSCTTLVHAQIKDWALGLKIGQPTGLNIRKYGDRNAFDVNIGTYGGLFGGTSDYRKGRLKGVGFAINANYLWYAPAFNERMSLYGGVGAQLTSRNYYPDITSDAHDRSIGIGPTVVAGVEFLSKRSPYSLFVEGGLYAELLPAFFYLSPQLNAGLRYNF</sequence>
<comment type="caution">
    <text evidence="2">The sequence shown here is derived from an EMBL/GenBank/DDBJ whole genome shotgun (WGS) entry which is preliminary data.</text>
</comment>
<keyword evidence="1" id="KW-0732">Signal</keyword>
<organism evidence="2 3">
    <name type="scientific">Siphonobacter curvatus</name>
    <dbReference type="NCBI Taxonomy" id="2094562"/>
    <lineage>
        <taxon>Bacteria</taxon>
        <taxon>Pseudomonadati</taxon>
        <taxon>Bacteroidota</taxon>
        <taxon>Cytophagia</taxon>
        <taxon>Cytophagales</taxon>
        <taxon>Cytophagaceae</taxon>
        <taxon>Siphonobacter</taxon>
    </lineage>
</organism>
<dbReference type="OrthoDB" id="9790491at2"/>
<gene>
    <name evidence="2" type="ORF">C5O19_17575</name>
</gene>
<dbReference type="RefSeq" id="WP_104714713.1">
    <property type="nucleotide sequence ID" value="NZ_PTRA01000003.1"/>
</dbReference>
<evidence type="ECO:0008006" key="4">
    <source>
        <dbReference type="Google" id="ProtNLM"/>
    </source>
</evidence>
<feature type="chain" id="PRO_5015480000" description="Outer membrane protein beta-barrel domain-containing protein" evidence="1">
    <location>
        <begin position="20"/>
        <end position="169"/>
    </location>
</feature>
<name>A0A2S7IIM5_9BACT</name>
<accession>A0A2S7IIM5</accession>
<protein>
    <recommendedName>
        <fullName evidence="4">Outer membrane protein beta-barrel domain-containing protein</fullName>
    </recommendedName>
</protein>
<proteinExistence type="predicted"/>
<feature type="signal peptide" evidence="1">
    <location>
        <begin position="1"/>
        <end position="19"/>
    </location>
</feature>
<evidence type="ECO:0000313" key="3">
    <source>
        <dbReference type="Proteomes" id="UP000239590"/>
    </source>
</evidence>